<sequence length="753" mass="79342">MSQGLIEAGKGAGAARAAGSANVSRRAFLKLGAAAGGGLLLGFSVGALGQGGATDLNGMRKSVIGGDGNEAPQPGVFEPNAFVQIDRAGKVTLIMPKVEMGQGTYTALPMLIAEELEVPLGSVTIDHAPPNAKLFTDPLLGGQLTGGSTSVRYAWEPMRRAGATARVALIMAAAQQWQVDPAACHAKNGEVLHDASGRRAPYGSLVDAAAKVPLPQNVPLKAPKDFTLVGKPTKRLDSPEKVDGSALFGLDVRLPGMVYAAIVNCPVFGGTLARVDDTHAKQIPGVTQIVKIDNAVAVIGAHTWAAKRGAAALVIEWNEGAAAQLSMRQIVGEMADAAQNAQGAVARKDGDVQKAFGGAKTRVDAVYQQPFLAHATMEPMNCTVHVRADACEIWVGTQVPTRTVDAGVAVTGLKPEQIVVHNHLLGGGFGRRLEVDHITQALKIGKAVNAPVKVLYTREEDIQHDMYRPCYYDRISAGLDANGKPVAWQHRIVGSSILARFAPPAVTNGVDPDAVEVAADLPYDLPNQLIDYVRHEPHTVPTAFWRGVGATRGTFVVESFVDELAVAAKTDPVTYRRNLLGKTPRALNVLDVATRAANWGPPAPKGQGRGVSVMHAFGSYFAMVADVTVTNGEVRVNRVVCAVDCGMTVNPETIEAQVQGGVVFAISAVLWGEVTIERGRVTQTNFTDYRMLRIDEAPQIEVHIVKSTEAPGGIGEPGTAALAPAVTNAIYAATGTRLRQLPVGRQLMNAQTA</sequence>
<accession>A0A4R5M9M8</accession>
<evidence type="ECO:0000313" key="2">
    <source>
        <dbReference type="EMBL" id="TDG22883.1"/>
    </source>
</evidence>
<dbReference type="InterPro" id="IPR008274">
    <property type="entry name" value="AldOxase/xan_DH_MoCoBD1"/>
</dbReference>
<dbReference type="RefSeq" id="WP_133195978.1">
    <property type="nucleotide sequence ID" value="NZ_JBHUCW010000011.1"/>
</dbReference>
<proteinExistence type="predicted"/>
<feature type="domain" description="Aldehyde oxidase/xanthine dehydrogenase a/b hammerhead" evidence="1">
    <location>
        <begin position="243"/>
        <end position="321"/>
    </location>
</feature>
<dbReference type="OrthoDB" id="9767994at2"/>
<dbReference type="Proteomes" id="UP000295722">
    <property type="component" value="Unassembled WGS sequence"/>
</dbReference>
<dbReference type="PANTHER" id="PTHR47495">
    <property type="entry name" value="ALDEHYDE DEHYDROGENASE"/>
    <property type="match status" value="1"/>
</dbReference>
<dbReference type="EMBL" id="SMRP01000007">
    <property type="protein sequence ID" value="TDG22883.1"/>
    <property type="molecule type" value="Genomic_DNA"/>
</dbReference>
<keyword evidence="3" id="KW-1185">Reference proteome</keyword>
<protein>
    <submittedName>
        <fullName evidence="2">Xanthine dehydrogenase family protein molybdopterin-binding subunit</fullName>
    </submittedName>
</protein>
<dbReference type="SUPFAM" id="SSF56003">
    <property type="entry name" value="Molybdenum cofactor-binding domain"/>
    <property type="match status" value="2"/>
</dbReference>
<dbReference type="Pfam" id="PF20256">
    <property type="entry name" value="MoCoBD_2"/>
    <property type="match status" value="2"/>
</dbReference>
<name>A0A4R5M9M8_9BURK</name>
<dbReference type="InterPro" id="IPR012368">
    <property type="entry name" value="OxRdtase_Mopterin-bd_su_IorB"/>
</dbReference>
<dbReference type="GO" id="GO:0016491">
    <property type="term" value="F:oxidoreductase activity"/>
    <property type="evidence" value="ECO:0007669"/>
    <property type="project" value="InterPro"/>
</dbReference>
<dbReference type="InterPro" id="IPR046867">
    <property type="entry name" value="AldOxase/xan_DH_MoCoBD2"/>
</dbReference>
<dbReference type="Gene3D" id="3.90.1170.50">
    <property type="entry name" value="Aldehyde oxidase/xanthine dehydrogenase, a/b hammerhead"/>
    <property type="match status" value="1"/>
</dbReference>
<gene>
    <name evidence="2" type="ORF">EYW47_16920</name>
</gene>
<dbReference type="PROSITE" id="PS51318">
    <property type="entry name" value="TAT"/>
    <property type="match status" value="1"/>
</dbReference>
<dbReference type="InterPro" id="IPR000674">
    <property type="entry name" value="Ald_Oxase/Xan_DH_a/b"/>
</dbReference>
<dbReference type="Gene3D" id="3.30.365.10">
    <property type="entry name" value="Aldehyde oxidase/xanthine dehydrogenase, molybdopterin binding domain"/>
    <property type="match status" value="4"/>
</dbReference>
<evidence type="ECO:0000313" key="3">
    <source>
        <dbReference type="Proteomes" id="UP000295722"/>
    </source>
</evidence>
<dbReference type="InterPro" id="IPR037165">
    <property type="entry name" value="AldOxase/xan_DH_Mopterin-bd_sf"/>
</dbReference>
<dbReference type="PIRSF" id="PIRSF036389">
    <property type="entry name" value="IOR_B"/>
    <property type="match status" value="1"/>
</dbReference>
<dbReference type="Pfam" id="PF02738">
    <property type="entry name" value="MoCoBD_1"/>
    <property type="match status" value="1"/>
</dbReference>
<dbReference type="PANTHER" id="PTHR47495:SF2">
    <property type="entry name" value="ALDEHYDE DEHYDROGENASE"/>
    <property type="match status" value="1"/>
</dbReference>
<dbReference type="SMART" id="SM01008">
    <property type="entry name" value="Ald_Xan_dh_C"/>
    <property type="match status" value="1"/>
</dbReference>
<reference evidence="2 3" key="1">
    <citation type="submission" date="2019-03" db="EMBL/GenBank/DDBJ databases">
        <title>Paraburkholderia sp. 4M-K11, isolated from subtropical forest soil.</title>
        <authorList>
            <person name="Gao Z.-H."/>
            <person name="Qiu L.-H."/>
        </authorList>
    </citation>
    <scope>NUCLEOTIDE SEQUENCE [LARGE SCALE GENOMIC DNA]</scope>
    <source>
        <strain evidence="2 3">4M-K11</strain>
    </source>
</reference>
<evidence type="ECO:0000259" key="1">
    <source>
        <dbReference type="SMART" id="SM01008"/>
    </source>
</evidence>
<dbReference type="AlphaFoldDB" id="A0A4R5M9M8"/>
<comment type="caution">
    <text evidence="2">The sequence shown here is derived from an EMBL/GenBank/DDBJ whole genome shotgun (WGS) entry which is preliminary data.</text>
</comment>
<dbReference type="InterPro" id="IPR052516">
    <property type="entry name" value="N-heterocyclic_Hydroxylase"/>
</dbReference>
<organism evidence="2 3">
    <name type="scientific">Paraburkholderia silviterrae</name>
    <dbReference type="NCBI Taxonomy" id="2528715"/>
    <lineage>
        <taxon>Bacteria</taxon>
        <taxon>Pseudomonadati</taxon>
        <taxon>Pseudomonadota</taxon>
        <taxon>Betaproteobacteria</taxon>
        <taxon>Burkholderiales</taxon>
        <taxon>Burkholderiaceae</taxon>
        <taxon>Paraburkholderia</taxon>
    </lineage>
</organism>
<dbReference type="InterPro" id="IPR006311">
    <property type="entry name" value="TAT_signal"/>
</dbReference>